<name>A0ABU5QA77_9BACT</name>
<comment type="caution">
    <text evidence="1">The sequence shown here is derived from an EMBL/GenBank/DDBJ whole genome shotgun (WGS) entry which is preliminary data.</text>
</comment>
<accession>A0ABU5QA77</accession>
<protein>
    <submittedName>
        <fullName evidence="1">Uncharacterized protein</fullName>
    </submittedName>
</protein>
<reference evidence="1 2" key="1">
    <citation type="submission" date="2023-12" db="EMBL/GenBank/DDBJ databases">
        <title>Novel species of the genus Arcicella isolated from rivers.</title>
        <authorList>
            <person name="Lu H."/>
        </authorList>
    </citation>
    <scope>NUCLEOTIDE SEQUENCE [LARGE SCALE GENOMIC DNA]</scope>
    <source>
        <strain evidence="1 2">KCTC 23307</strain>
    </source>
</reference>
<gene>
    <name evidence="1" type="ORF">VB248_11375</name>
</gene>
<keyword evidence="2" id="KW-1185">Reference proteome</keyword>
<dbReference type="RefSeq" id="WP_323296902.1">
    <property type="nucleotide sequence ID" value="NZ_JAYFUM010000011.1"/>
</dbReference>
<dbReference type="EMBL" id="JAYFUM010000011">
    <property type="protein sequence ID" value="MEA5139744.1"/>
    <property type="molecule type" value="Genomic_DNA"/>
</dbReference>
<proteinExistence type="predicted"/>
<dbReference type="Proteomes" id="UP001302949">
    <property type="component" value="Unassembled WGS sequence"/>
</dbReference>
<evidence type="ECO:0000313" key="1">
    <source>
        <dbReference type="EMBL" id="MEA5139744.1"/>
    </source>
</evidence>
<sequence>MNADLTHTFKHARSLINSWKNRYSTTEYPQKVILNIFYRKYTIERIWADIINQSHSTWEFAYEKNMKKYAEVAQSEIVPILENNLKENKKVTNIKFSDFQPYIKSASLGDVDAIKAIEYTYFLNRIFDELTMLWISMVNSGETKIDAIAKLTGVILPREISISSYREVEQIFDKIGVETYLQSLFIKEFKNQL</sequence>
<organism evidence="1 2">
    <name type="scientific">Arcicella rigui</name>
    <dbReference type="NCBI Taxonomy" id="797020"/>
    <lineage>
        <taxon>Bacteria</taxon>
        <taxon>Pseudomonadati</taxon>
        <taxon>Bacteroidota</taxon>
        <taxon>Cytophagia</taxon>
        <taxon>Cytophagales</taxon>
        <taxon>Flectobacillaceae</taxon>
        <taxon>Arcicella</taxon>
    </lineage>
</organism>
<evidence type="ECO:0000313" key="2">
    <source>
        <dbReference type="Proteomes" id="UP001302949"/>
    </source>
</evidence>